<dbReference type="AlphaFoldDB" id="A0A369P0X5"/>
<keyword evidence="8" id="KW-0511">Multifunctional enzyme</keyword>
<dbReference type="InterPro" id="IPR013751">
    <property type="entry name" value="ACP_syn_III_N"/>
</dbReference>
<evidence type="ECO:0000313" key="12">
    <source>
        <dbReference type="Proteomes" id="UP000253805"/>
    </source>
</evidence>
<evidence type="ECO:0000259" key="9">
    <source>
        <dbReference type="Pfam" id="PF08541"/>
    </source>
</evidence>
<keyword evidence="5" id="KW-0276">Fatty acid metabolism</keyword>
<dbReference type="PANTHER" id="PTHR43091">
    <property type="entry name" value="3-OXOACYL-[ACYL-CARRIER-PROTEIN] SYNTHASE"/>
    <property type="match status" value="1"/>
</dbReference>
<dbReference type="EMBL" id="PPUT01000007">
    <property type="protein sequence ID" value="RDC45763.1"/>
    <property type="molecule type" value="Genomic_DNA"/>
</dbReference>
<feature type="domain" description="Beta-ketoacyl-[acyl-carrier-protein] synthase III C-terminal" evidence="9">
    <location>
        <begin position="304"/>
        <end position="393"/>
    </location>
</feature>
<comment type="similarity">
    <text evidence="2">Belongs to the thiolase-like superfamily. FabH family.</text>
</comment>
<name>A0A369P0X5_9ACTN</name>
<comment type="caution">
    <text evidence="11">The sequence shown here is derived from an EMBL/GenBank/DDBJ whole genome shotgun (WGS) entry which is preliminary data.</text>
</comment>
<dbReference type="InterPro" id="IPR016039">
    <property type="entry name" value="Thiolase-like"/>
</dbReference>
<keyword evidence="4" id="KW-0808">Transferase</keyword>
<dbReference type="RefSeq" id="WP_114548697.1">
    <property type="nucleotide sequence ID" value="NZ_PPUT01000007.1"/>
</dbReference>
<feature type="domain" description="Beta-ketoacyl-[acyl-carrier-protein] synthase III N-terminal" evidence="10">
    <location>
        <begin position="151"/>
        <end position="198"/>
    </location>
</feature>
<evidence type="ECO:0000256" key="3">
    <source>
        <dbReference type="ARBA" id="ARBA00022516"/>
    </source>
</evidence>
<dbReference type="Pfam" id="PF08545">
    <property type="entry name" value="ACP_syn_III"/>
    <property type="match status" value="1"/>
</dbReference>
<gene>
    <name evidence="11" type="ORF">C1850_04130</name>
</gene>
<proteinExistence type="inferred from homology"/>
<reference evidence="11 12" key="1">
    <citation type="journal article" date="2018" name="Elife">
        <title>Discovery and characterization of a prevalent human gut bacterial enzyme sufficient for the inactivation of a family of plant toxins.</title>
        <authorList>
            <person name="Koppel N."/>
            <person name="Bisanz J.E."/>
            <person name="Pandelia M.E."/>
            <person name="Turnbaugh P.J."/>
            <person name="Balskus E.P."/>
        </authorList>
    </citation>
    <scope>NUCLEOTIDE SEQUENCE [LARGE SCALE GENOMIC DNA]</scope>
    <source>
        <strain evidence="11 12">OB21 GAM 11</strain>
    </source>
</reference>
<dbReference type="InterPro" id="IPR013747">
    <property type="entry name" value="ACP_syn_III_C"/>
</dbReference>
<evidence type="ECO:0000256" key="8">
    <source>
        <dbReference type="ARBA" id="ARBA00023268"/>
    </source>
</evidence>
<dbReference type="GO" id="GO:0004315">
    <property type="term" value="F:3-oxoacyl-[acyl-carrier-protein] synthase activity"/>
    <property type="evidence" value="ECO:0007669"/>
    <property type="project" value="InterPro"/>
</dbReference>
<keyword evidence="7" id="KW-0275">Fatty acid biosynthesis</keyword>
<evidence type="ECO:0000256" key="6">
    <source>
        <dbReference type="ARBA" id="ARBA00023098"/>
    </source>
</evidence>
<keyword evidence="3" id="KW-0444">Lipid biosynthesis</keyword>
<evidence type="ECO:0000313" key="11">
    <source>
        <dbReference type="EMBL" id="RDC45763.1"/>
    </source>
</evidence>
<dbReference type="Gene3D" id="3.40.47.10">
    <property type="match status" value="2"/>
</dbReference>
<dbReference type="PANTHER" id="PTHR43091:SF1">
    <property type="entry name" value="BETA-KETOACYL-[ACYL-CARRIER-PROTEIN] SYNTHASE III, CHLOROPLASTIC"/>
    <property type="match status" value="1"/>
</dbReference>
<keyword evidence="6" id="KW-0443">Lipid metabolism</keyword>
<protein>
    <submittedName>
        <fullName evidence="11">Ketoacyl-ACP synthase III</fullName>
    </submittedName>
</protein>
<dbReference type="CDD" id="cd00830">
    <property type="entry name" value="KAS_III"/>
    <property type="match status" value="1"/>
</dbReference>
<evidence type="ECO:0000256" key="7">
    <source>
        <dbReference type="ARBA" id="ARBA00023160"/>
    </source>
</evidence>
<organism evidence="11 12">
    <name type="scientific">Adlercreutzia equolifaciens subsp. celatus</name>
    <dbReference type="NCBI Taxonomy" id="394340"/>
    <lineage>
        <taxon>Bacteria</taxon>
        <taxon>Bacillati</taxon>
        <taxon>Actinomycetota</taxon>
        <taxon>Coriobacteriia</taxon>
        <taxon>Eggerthellales</taxon>
        <taxon>Eggerthellaceae</taxon>
        <taxon>Adlercreutzia</taxon>
    </lineage>
</organism>
<evidence type="ECO:0000256" key="4">
    <source>
        <dbReference type="ARBA" id="ARBA00022679"/>
    </source>
</evidence>
<dbReference type="SUPFAM" id="SSF53901">
    <property type="entry name" value="Thiolase-like"/>
    <property type="match status" value="1"/>
</dbReference>
<accession>A0A369P0X5</accession>
<sequence>MGSVIIGSGRALPARIVTNDELSEIVDTTDEWIVPRTGIHTRHVAIEETCTDLGAQAALRALGLEEGGWQREAGAIDAATLDMIICPTLTADTHFPSEAARIRERIGATNAVCYDMSCACSGCVYGLSTADLIMAGAAFARQEAARTGGPMRCNDVRRVLVVAAERLSKLVDWEERATCILFGDGAGAVVLEWRDEAEAGAGGADDTAEAAGAAGAAGADAPGILSSYMENTDDVDRTLWCDSAFASREVPFAANGTTAAGASATATPRLAASDAESDPYMRMAGQAVFKFATSAMMRCTEEALTRAGLTTDDVTLFTPHQANERIIRYAAKKMDLPMERFQVIIDHVGNVSGASALIALNEALCEGKLQPGDIACMTAFGGGLTAGSCVIRI</sequence>
<dbReference type="Proteomes" id="UP000253805">
    <property type="component" value="Unassembled WGS sequence"/>
</dbReference>
<dbReference type="GO" id="GO:0006633">
    <property type="term" value="P:fatty acid biosynthetic process"/>
    <property type="evidence" value="ECO:0007669"/>
    <property type="project" value="UniProtKB-KW"/>
</dbReference>
<evidence type="ECO:0000259" key="10">
    <source>
        <dbReference type="Pfam" id="PF08545"/>
    </source>
</evidence>
<evidence type="ECO:0000256" key="5">
    <source>
        <dbReference type="ARBA" id="ARBA00022832"/>
    </source>
</evidence>
<dbReference type="Pfam" id="PF08541">
    <property type="entry name" value="ACP_syn_III_C"/>
    <property type="match status" value="1"/>
</dbReference>
<dbReference type="NCBIfam" id="NF006829">
    <property type="entry name" value="PRK09352.1"/>
    <property type="match status" value="1"/>
</dbReference>
<evidence type="ECO:0000256" key="2">
    <source>
        <dbReference type="ARBA" id="ARBA00008642"/>
    </source>
</evidence>
<evidence type="ECO:0000256" key="1">
    <source>
        <dbReference type="ARBA" id="ARBA00005189"/>
    </source>
</evidence>
<comment type="pathway">
    <text evidence="1">Lipid metabolism.</text>
</comment>